<dbReference type="Gene3D" id="2.60.40.3140">
    <property type="match status" value="1"/>
</dbReference>
<reference evidence="2" key="1">
    <citation type="journal article" date="2014" name="Front. Microbiol.">
        <title>High frequency of phylogenetically diverse reductive dehalogenase-homologous genes in deep subseafloor sedimentary metagenomes.</title>
        <authorList>
            <person name="Kawai M."/>
            <person name="Futagami T."/>
            <person name="Toyoda A."/>
            <person name="Takaki Y."/>
            <person name="Nishi S."/>
            <person name="Hori S."/>
            <person name="Arai W."/>
            <person name="Tsubouchi T."/>
            <person name="Morono Y."/>
            <person name="Uchiyama I."/>
            <person name="Ito T."/>
            <person name="Fujiyama A."/>
            <person name="Inagaki F."/>
            <person name="Takami H."/>
        </authorList>
    </citation>
    <scope>NUCLEOTIDE SEQUENCE</scope>
    <source>
        <strain evidence="2">Expedition CK06-06</strain>
    </source>
</reference>
<comment type="caution">
    <text evidence="2">The sequence shown here is derived from an EMBL/GenBank/DDBJ whole genome shotgun (WGS) entry which is preliminary data.</text>
</comment>
<gene>
    <name evidence="2" type="ORF">S01H4_47161</name>
</gene>
<dbReference type="EMBL" id="BART01026437">
    <property type="protein sequence ID" value="GAG96901.1"/>
    <property type="molecule type" value="Genomic_DNA"/>
</dbReference>
<accession>X1DKF0</accession>
<feature type="non-terminal residue" evidence="2">
    <location>
        <position position="1"/>
    </location>
</feature>
<evidence type="ECO:0000313" key="2">
    <source>
        <dbReference type="EMBL" id="GAG96901.1"/>
    </source>
</evidence>
<evidence type="ECO:0000259" key="1">
    <source>
        <dbReference type="Pfam" id="PF12969"/>
    </source>
</evidence>
<dbReference type="InterPro" id="IPR024618">
    <property type="entry name" value="DUF3857"/>
</dbReference>
<feature type="domain" description="DUF3857" evidence="1">
    <location>
        <begin position="56"/>
        <end position="107"/>
    </location>
</feature>
<protein>
    <recommendedName>
        <fullName evidence="1">DUF3857 domain-containing protein</fullName>
    </recommendedName>
</protein>
<proteinExistence type="predicted"/>
<organism evidence="2">
    <name type="scientific">marine sediment metagenome</name>
    <dbReference type="NCBI Taxonomy" id="412755"/>
    <lineage>
        <taxon>unclassified sequences</taxon>
        <taxon>metagenomes</taxon>
        <taxon>ecological metagenomes</taxon>
    </lineage>
</organism>
<dbReference type="AlphaFoldDB" id="X1DKF0"/>
<name>X1DKF0_9ZZZZ</name>
<dbReference type="Pfam" id="PF12969">
    <property type="entry name" value="DUF3857"/>
    <property type="match status" value="1"/>
</dbReference>
<sequence>REFLRLRDYIDFISEKEEIAEVDARELIAKSPLAEEYPDASAAMLLDETRRIIHLDGTSSTTYHKIIKLFNRRGIEKFGEVFITYNAWGERITIKKALTIDFTGPVIIYSAANGFKDKPGGFVWSWTD</sequence>